<feature type="transmembrane region" description="Helical" evidence="1">
    <location>
        <begin position="48"/>
        <end position="71"/>
    </location>
</feature>
<evidence type="ECO:0000259" key="2">
    <source>
        <dbReference type="Pfam" id="PF07853"/>
    </source>
</evidence>
<dbReference type="OrthoDB" id="9808690at2"/>
<dbReference type="EMBL" id="BMCB01000013">
    <property type="protein sequence ID" value="GGA95014.1"/>
    <property type="molecule type" value="Genomic_DNA"/>
</dbReference>
<keyword evidence="1" id="KW-0812">Transmembrane</keyword>
<feature type="transmembrane region" description="Helical" evidence="1">
    <location>
        <begin position="121"/>
        <end position="142"/>
    </location>
</feature>
<keyword evidence="1" id="KW-0472">Membrane</keyword>
<organism evidence="4 5">
    <name type="scientific">Staphylococcus muscae</name>
    <dbReference type="NCBI Taxonomy" id="1294"/>
    <lineage>
        <taxon>Bacteria</taxon>
        <taxon>Bacillati</taxon>
        <taxon>Bacillota</taxon>
        <taxon>Bacilli</taxon>
        <taxon>Bacillales</taxon>
        <taxon>Staphylococcaceae</taxon>
        <taxon>Staphylococcus</taxon>
    </lineage>
</organism>
<evidence type="ECO:0000313" key="6">
    <source>
        <dbReference type="Proteomes" id="UP000652995"/>
    </source>
</evidence>
<protein>
    <submittedName>
        <fullName evidence="4">Predicted integral membrane protein</fullName>
    </submittedName>
</protein>
<dbReference type="EMBL" id="LT906464">
    <property type="protein sequence ID" value="SNW04440.1"/>
    <property type="molecule type" value="Genomic_DNA"/>
</dbReference>
<proteinExistence type="predicted"/>
<dbReference type="Pfam" id="PF07853">
    <property type="entry name" value="DUF1648"/>
    <property type="match status" value="1"/>
</dbReference>
<dbReference type="InterPro" id="IPR012867">
    <property type="entry name" value="DUF1648"/>
</dbReference>
<reference evidence="3" key="1">
    <citation type="journal article" date="2014" name="Int. J. Syst. Evol. Microbiol.">
        <title>Complete genome of a new Firmicutes species belonging to the dominant human colonic microbiota ('Ruminococcus bicirculans') reveals two chromosomes and a selective capacity to utilize plant glucans.</title>
        <authorList>
            <consortium name="NISC Comparative Sequencing Program"/>
            <person name="Wegmann U."/>
            <person name="Louis P."/>
            <person name="Goesmann A."/>
            <person name="Henrissat B."/>
            <person name="Duncan S.H."/>
            <person name="Flint H.J."/>
        </authorList>
    </citation>
    <scope>NUCLEOTIDE SEQUENCE</scope>
    <source>
        <strain evidence="3">CCM 4175</strain>
    </source>
</reference>
<feature type="transmembrane region" description="Helical" evidence="1">
    <location>
        <begin position="92"/>
        <end position="115"/>
    </location>
</feature>
<dbReference type="Proteomes" id="UP000652995">
    <property type="component" value="Unassembled WGS sequence"/>
</dbReference>
<gene>
    <name evidence="3" type="ORF">GCM10007183_18980</name>
    <name evidence="4" type="ORF">SAMEA4412661_01982</name>
</gene>
<reference evidence="6" key="3">
    <citation type="journal article" date="2019" name="Int. J. Syst. Evol. Microbiol.">
        <title>The Global Catalogue of Microorganisms (GCM) 10K type strain sequencing project: providing services to taxonomists for standard genome sequencing and annotation.</title>
        <authorList>
            <consortium name="The Broad Institute Genomics Platform"/>
            <consortium name="The Broad Institute Genome Sequencing Center for Infectious Disease"/>
            <person name="Wu L."/>
            <person name="Ma J."/>
        </authorList>
    </citation>
    <scope>NUCLEOTIDE SEQUENCE [LARGE SCALE GENOMIC DNA]</scope>
    <source>
        <strain evidence="6">CCM 4175</strain>
    </source>
</reference>
<dbReference type="AlphaFoldDB" id="A0A240C8Z5"/>
<evidence type="ECO:0000313" key="5">
    <source>
        <dbReference type="Proteomes" id="UP000243706"/>
    </source>
</evidence>
<dbReference type="RefSeq" id="WP_095117958.1">
    <property type="nucleotide sequence ID" value="NZ_BMCB01000013.1"/>
</dbReference>
<keyword evidence="1" id="KW-1133">Transmembrane helix</keyword>
<evidence type="ECO:0000313" key="4">
    <source>
        <dbReference type="EMBL" id="SNW04440.1"/>
    </source>
</evidence>
<name>A0A240C8Z5_9STAP</name>
<dbReference type="KEGG" id="smus:C7J88_06540"/>
<accession>A0A240C8Z5</accession>
<sequence length="150" mass="17317">MNKVNLCIPILWLVAVIYLTVVYGNIPNQVGTHYGYQGMPDRYGAKSFLWSLPLIFMLVWVLITTLLHYLPRLERNVKGKNESQTTSHATEMLTTLIIVEVGALIIFVTNVYYLSQGKSYLPPYLLTGMLSILLIYFIWLFVKRLMRARN</sequence>
<keyword evidence="6" id="KW-1185">Reference proteome</keyword>
<evidence type="ECO:0000313" key="3">
    <source>
        <dbReference type="EMBL" id="GGA95014.1"/>
    </source>
</evidence>
<evidence type="ECO:0000256" key="1">
    <source>
        <dbReference type="SAM" id="Phobius"/>
    </source>
</evidence>
<feature type="domain" description="DUF1648" evidence="2">
    <location>
        <begin position="10"/>
        <end position="56"/>
    </location>
</feature>
<reference evidence="3" key="4">
    <citation type="submission" date="2024-05" db="EMBL/GenBank/DDBJ databases">
        <authorList>
            <person name="Sun Q."/>
            <person name="Sedlacek I."/>
        </authorList>
    </citation>
    <scope>NUCLEOTIDE SEQUENCE</scope>
    <source>
        <strain evidence="3">CCM 4175</strain>
    </source>
</reference>
<dbReference type="Proteomes" id="UP000243706">
    <property type="component" value="Chromosome 1"/>
</dbReference>
<reference evidence="4 5" key="2">
    <citation type="submission" date="2017-06" db="EMBL/GenBank/DDBJ databases">
        <authorList>
            <consortium name="Pathogen Informatics"/>
        </authorList>
    </citation>
    <scope>NUCLEOTIDE SEQUENCE [LARGE SCALE GENOMIC DNA]</scope>
    <source>
        <strain evidence="4 5">NCTC13833</strain>
    </source>
</reference>